<reference evidence="1 2" key="1">
    <citation type="submission" date="2020-08" db="EMBL/GenBank/DDBJ databases">
        <title>Genome sequence of Sphingomonas daechungensis KACC 18115T.</title>
        <authorList>
            <person name="Hyun D.-W."/>
            <person name="Bae J.-W."/>
        </authorList>
    </citation>
    <scope>NUCLEOTIDE SEQUENCE [LARGE SCALE GENOMIC DNA]</scope>
    <source>
        <strain evidence="1 2">KACC 18115</strain>
    </source>
</reference>
<dbReference type="Proteomes" id="UP000516134">
    <property type="component" value="Chromosome"/>
</dbReference>
<name>A0ABX6SZ53_9SPHN</name>
<keyword evidence="2" id="KW-1185">Reference proteome</keyword>
<dbReference type="EMBL" id="CP060780">
    <property type="protein sequence ID" value="QNP42877.1"/>
    <property type="molecule type" value="Genomic_DNA"/>
</dbReference>
<accession>A0ABX6SZ53</accession>
<dbReference type="RefSeq" id="WP_187714309.1">
    <property type="nucleotide sequence ID" value="NZ_CP060780.1"/>
</dbReference>
<proteinExistence type="predicted"/>
<evidence type="ECO:0000313" key="1">
    <source>
        <dbReference type="EMBL" id="QNP42877.1"/>
    </source>
</evidence>
<sequence length="305" mass="34464">MGKNGVRGLKIRFCFCERRPEAVERLRAYAEQHSAFEIHVFPGSFEDNLDEIARACRDGFTFTFIDPTGWDIRSEPVFAFLKKMNGEFLLNFMAEHVNRHAGFSSVAASFGRFLADPDWKDEFNALPAYLSNEERILLLLKQKIKSSGAATYAPDMTILKPRENRRKMRLVLGTHSRKGVAVFRDVHEKVELSEMQTRATISQEETHQPGFWSVAEVSESQQQARGVGSANQRYAAERLIMEALSRGPARFDDLAAEVMEAHAMRLTQTKDLLNVMKAQGLLTFDLPGRTKKPQPDTVITAVPQA</sequence>
<evidence type="ECO:0000313" key="2">
    <source>
        <dbReference type="Proteomes" id="UP000516134"/>
    </source>
</evidence>
<protein>
    <submittedName>
        <fullName evidence="1">Three-Cys-motif partner protein TcmP</fullName>
    </submittedName>
</protein>
<dbReference type="InterPro" id="IPR031009">
    <property type="entry name" value="Tcm_partner"/>
</dbReference>
<gene>
    <name evidence="1" type="primary">tcmP</name>
    <name evidence="1" type="ORF">H9L15_12580</name>
</gene>
<dbReference type="NCBIfam" id="TIGR04474">
    <property type="entry name" value="tcm_partner"/>
    <property type="match status" value="1"/>
</dbReference>
<organism evidence="1 2">
    <name type="scientific">Sphingomonas daechungensis</name>
    <dbReference type="NCBI Taxonomy" id="1176646"/>
    <lineage>
        <taxon>Bacteria</taxon>
        <taxon>Pseudomonadati</taxon>
        <taxon>Pseudomonadota</taxon>
        <taxon>Alphaproteobacteria</taxon>
        <taxon>Sphingomonadales</taxon>
        <taxon>Sphingomonadaceae</taxon>
        <taxon>Sphingomonas</taxon>
    </lineage>
</organism>